<evidence type="ECO:0000313" key="5">
    <source>
        <dbReference type="Proteomes" id="UP000204221"/>
    </source>
</evidence>
<dbReference type="PANTHER" id="PTHR16301">
    <property type="entry name" value="IMPACT-RELATED"/>
    <property type="match status" value="1"/>
</dbReference>
<keyword evidence="5" id="KW-1185">Reference proteome</keyword>
<dbReference type="Pfam" id="PF01205">
    <property type="entry name" value="Impact_N"/>
    <property type="match status" value="1"/>
</dbReference>
<dbReference type="InterPro" id="IPR001498">
    <property type="entry name" value="Impact_N"/>
</dbReference>
<dbReference type="SUPFAM" id="SSF54980">
    <property type="entry name" value="EF-G C-terminal domain-like"/>
    <property type="match status" value="1"/>
</dbReference>
<dbReference type="Gene3D" id="3.30.230.30">
    <property type="entry name" value="Impact, N-terminal domain"/>
    <property type="match status" value="1"/>
</dbReference>
<dbReference type="NCBIfam" id="TIGR00257">
    <property type="entry name" value="IMPACT_YIGZ"/>
    <property type="match status" value="1"/>
</dbReference>
<dbReference type="RefSeq" id="WP_093941735.1">
    <property type="nucleotide sequence ID" value="NZ_CP022521.1"/>
</dbReference>
<dbReference type="PANTHER" id="PTHR16301:SF20">
    <property type="entry name" value="IMPACT FAMILY MEMBER YIGZ"/>
    <property type="match status" value="1"/>
</dbReference>
<evidence type="ECO:0000256" key="1">
    <source>
        <dbReference type="ARBA" id="ARBA00007665"/>
    </source>
</evidence>
<accession>A0A221W3G2</accession>
<dbReference type="AlphaFoldDB" id="A0A221W3G2"/>
<dbReference type="Pfam" id="PF09186">
    <property type="entry name" value="DUF1949"/>
    <property type="match status" value="1"/>
</dbReference>
<name>A0A221W3G2_9PSEU</name>
<feature type="domain" description="UPF0029" evidence="3">
    <location>
        <begin position="140"/>
        <end position="194"/>
    </location>
</feature>
<dbReference type="EMBL" id="CP022521">
    <property type="protein sequence ID" value="ASO20402.1"/>
    <property type="molecule type" value="Genomic_DNA"/>
</dbReference>
<dbReference type="InterPro" id="IPR035647">
    <property type="entry name" value="EFG_III/V"/>
</dbReference>
<comment type="similarity">
    <text evidence="1">Belongs to the IMPACT family.</text>
</comment>
<reference evidence="4 5" key="1">
    <citation type="submission" date="2017-07" db="EMBL/GenBank/DDBJ databases">
        <title>Complete genome sequence of Actinoalloteichus hoggarensis DSM 45943, type strain of Actinoalloteichus hoggarensis.</title>
        <authorList>
            <person name="Ruckert C."/>
            <person name="Nouioui I."/>
            <person name="Willmese J."/>
            <person name="van Wezel G."/>
            <person name="Klenk H.-P."/>
            <person name="Kalinowski J."/>
            <person name="Zotchev S.B."/>
        </authorList>
    </citation>
    <scope>NUCLEOTIDE SEQUENCE [LARGE SCALE GENOMIC DNA]</scope>
    <source>
        <strain evidence="4 5">DSM 45943</strain>
    </source>
</reference>
<gene>
    <name evidence="4" type="primary">yigZ</name>
    <name evidence="4" type="ORF">AHOG_13795</name>
</gene>
<proteinExistence type="inferred from homology"/>
<sequence length="210" mass="22835">MLTGYRTIARNGEHEIEIRRSRFRCLLSRVDGEDGARTVIAARRKEHWNATHNCTAYVLGAASDKQKSSDDGEPAGTAGVPMLEVLRRRELSDVVAVVTRWFGGVQLGAGGLIRAYGQAVAETVDLLGTVELRPCRVITVAVDFPHAGRLEHALRDSSYPVLAADYTDRARFEVAVAEGELAEFTEWAVAISAGAAELVPGRLTYVESPQ</sequence>
<evidence type="ECO:0000259" key="2">
    <source>
        <dbReference type="Pfam" id="PF01205"/>
    </source>
</evidence>
<dbReference type="Proteomes" id="UP000204221">
    <property type="component" value="Chromosome"/>
</dbReference>
<feature type="domain" description="Impact N-terminal" evidence="2">
    <location>
        <begin position="19"/>
        <end position="123"/>
    </location>
</feature>
<dbReference type="Gene3D" id="3.30.70.240">
    <property type="match status" value="1"/>
</dbReference>
<dbReference type="InterPro" id="IPR020568">
    <property type="entry name" value="Ribosomal_Su5_D2-typ_SF"/>
</dbReference>
<dbReference type="InterPro" id="IPR023582">
    <property type="entry name" value="Impact"/>
</dbReference>
<dbReference type="GO" id="GO:0005737">
    <property type="term" value="C:cytoplasm"/>
    <property type="evidence" value="ECO:0007669"/>
    <property type="project" value="TreeGrafter"/>
</dbReference>
<dbReference type="OrthoDB" id="9813771at2"/>
<protein>
    <submittedName>
        <fullName evidence="4">IMPACT family member YigZ</fullName>
    </submittedName>
</protein>
<dbReference type="SUPFAM" id="SSF54211">
    <property type="entry name" value="Ribosomal protein S5 domain 2-like"/>
    <property type="match status" value="1"/>
</dbReference>
<dbReference type="InterPro" id="IPR036956">
    <property type="entry name" value="Impact_N_sf"/>
</dbReference>
<dbReference type="KEGG" id="ahg:AHOG_13795"/>
<evidence type="ECO:0000259" key="3">
    <source>
        <dbReference type="Pfam" id="PF09186"/>
    </source>
</evidence>
<dbReference type="InterPro" id="IPR015796">
    <property type="entry name" value="Impact_YigZ-like"/>
</dbReference>
<dbReference type="GO" id="GO:0006446">
    <property type="term" value="P:regulation of translational initiation"/>
    <property type="evidence" value="ECO:0007669"/>
    <property type="project" value="TreeGrafter"/>
</dbReference>
<evidence type="ECO:0000313" key="4">
    <source>
        <dbReference type="EMBL" id="ASO20402.1"/>
    </source>
</evidence>
<organism evidence="4 5">
    <name type="scientific">Actinoalloteichus hoggarensis</name>
    <dbReference type="NCBI Taxonomy" id="1470176"/>
    <lineage>
        <taxon>Bacteria</taxon>
        <taxon>Bacillati</taxon>
        <taxon>Actinomycetota</taxon>
        <taxon>Actinomycetes</taxon>
        <taxon>Pseudonocardiales</taxon>
        <taxon>Pseudonocardiaceae</taxon>
        <taxon>Actinoalloteichus</taxon>
    </lineage>
</organism>
<dbReference type="InterPro" id="IPR015269">
    <property type="entry name" value="UPF0029_Impact_C"/>
</dbReference>
<dbReference type="InterPro" id="IPR020569">
    <property type="entry name" value="UPF0029_Impact_CS"/>
</dbReference>
<dbReference type="PROSITE" id="PS00910">
    <property type="entry name" value="UPF0029"/>
    <property type="match status" value="1"/>
</dbReference>